<dbReference type="InterPro" id="IPR011006">
    <property type="entry name" value="CheY-like_superfamily"/>
</dbReference>
<keyword evidence="1" id="KW-0597">Phosphoprotein</keyword>
<dbReference type="Pfam" id="PF13614">
    <property type="entry name" value="AAA_31"/>
    <property type="match status" value="1"/>
</dbReference>
<dbReference type="InterPro" id="IPR027417">
    <property type="entry name" value="P-loop_NTPase"/>
</dbReference>
<dbReference type="Proteomes" id="UP000247772">
    <property type="component" value="Unassembled WGS sequence"/>
</dbReference>
<dbReference type="RefSeq" id="WP_110855760.1">
    <property type="nucleotide sequence ID" value="NZ_QJSQ01000014.1"/>
</dbReference>
<dbReference type="PANTHER" id="PTHR43384:SF13">
    <property type="entry name" value="SLR0110 PROTEIN"/>
    <property type="match status" value="1"/>
</dbReference>
<dbReference type="SUPFAM" id="SSF52540">
    <property type="entry name" value="P-loop containing nucleoside triphosphate hydrolases"/>
    <property type="match status" value="1"/>
</dbReference>
<evidence type="ECO:0000313" key="3">
    <source>
        <dbReference type="EMBL" id="PYE21380.1"/>
    </source>
</evidence>
<dbReference type="GO" id="GO:0005829">
    <property type="term" value="C:cytosol"/>
    <property type="evidence" value="ECO:0007669"/>
    <property type="project" value="TreeGrafter"/>
</dbReference>
<dbReference type="SUPFAM" id="SSF52172">
    <property type="entry name" value="CheY-like"/>
    <property type="match status" value="1"/>
</dbReference>
<gene>
    <name evidence="3" type="ORF">C7410_11421</name>
</gene>
<evidence type="ECO:0000256" key="1">
    <source>
        <dbReference type="PROSITE-ProRule" id="PRU00169"/>
    </source>
</evidence>
<feature type="domain" description="Response regulatory" evidence="2">
    <location>
        <begin position="3"/>
        <end position="120"/>
    </location>
</feature>
<dbReference type="GO" id="GO:0016887">
    <property type="term" value="F:ATP hydrolysis activity"/>
    <property type="evidence" value="ECO:0007669"/>
    <property type="project" value="TreeGrafter"/>
</dbReference>
<proteinExistence type="predicted"/>
<dbReference type="InterPro" id="IPR025669">
    <property type="entry name" value="AAA_dom"/>
</dbReference>
<evidence type="ECO:0000259" key="2">
    <source>
        <dbReference type="PROSITE" id="PS50110"/>
    </source>
</evidence>
<dbReference type="InterPro" id="IPR050625">
    <property type="entry name" value="ParA/MinD_ATPase"/>
</dbReference>
<protein>
    <submittedName>
        <fullName evidence="3">Response regulator receiver protein</fullName>
    </submittedName>
</protein>
<dbReference type="OrthoDB" id="9768734at2"/>
<dbReference type="EMBL" id="QJSQ01000014">
    <property type="protein sequence ID" value="PYE21380.1"/>
    <property type="molecule type" value="Genomic_DNA"/>
</dbReference>
<organism evidence="3 4">
    <name type="scientific">Paraburkholderia silvatlantica</name>
    <dbReference type="NCBI Taxonomy" id="321895"/>
    <lineage>
        <taxon>Bacteria</taxon>
        <taxon>Pseudomonadati</taxon>
        <taxon>Pseudomonadota</taxon>
        <taxon>Betaproteobacteria</taxon>
        <taxon>Burkholderiales</taxon>
        <taxon>Burkholderiaceae</taxon>
        <taxon>Paraburkholderia</taxon>
    </lineage>
</organism>
<dbReference type="AlphaFoldDB" id="A0A2V4TZK0"/>
<dbReference type="Gene3D" id="3.40.50.300">
    <property type="entry name" value="P-loop containing nucleotide triphosphate hydrolases"/>
    <property type="match status" value="1"/>
</dbReference>
<evidence type="ECO:0000313" key="4">
    <source>
        <dbReference type="Proteomes" id="UP000247772"/>
    </source>
</evidence>
<comment type="caution">
    <text evidence="3">The sequence shown here is derived from an EMBL/GenBank/DDBJ whole genome shotgun (WGS) entry which is preliminary data.</text>
</comment>
<dbReference type="GO" id="GO:0000160">
    <property type="term" value="P:phosphorelay signal transduction system"/>
    <property type="evidence" value="ECO:0007669"/>
    <property type="project" value="InterPro"/>
</dbReference>
<dbReference type="PROSITE" id="PS50110">
    <property type="entry name" value="RESPONSE_REGULATORY"/>
    <property type="match status" value="1"/>
</dbReference>
<dbReference type="PANTHER" id="PTHR43384">
    <property type="entry name" value="SEPTUM SITE-DETERMINING PROTEIN MIND HOMOLOG, CHLOROPLASTIC-RELATED"/>
    <property type="match status" value="1"/>
</dbReference>
<dbReference type="Gene3D" id="3.40.50.2300">
    <property type="match status" value="1"/>
</dbReference>
<dbReference type="InterPro" id="IPR001789">
    <property type="entry name" value="Sig_transdc_resp-reg_receiver"/>
</dbReference>
<accession>A0A2V4TZK0</accession>
<dbReference type="GO" id="GO:0005524">
    <property type="term" value="F:ATP binding"/>
    <property type="evidence" value="ECO:0007669"/>
    <property type="project" value="TreeGrafter"/>
</dbReference>
<dbReference type="GO" id="GO:0009898">
    <property type="term" value="C:cytoplasmic side of plasma membrane"/>
    <property type="evidence" value="ECO:0007669"/>
    <property type="project" value="TreeGrafter"/>
</dbReference>
<sequence length="402" mass="43209">MIDILITSTDAERLAQIMRTIAGCGPYRTTRSVGTPFDLVERGDTLDAFDVLIVDARGLQEAQLPSVSELCRRCERLTCILLIPEASPEELIAAMRAGFRDVVTGPPDGRTIGEALQRAIGQRAHGSTRASRIVSFMSCKGGVGTSFIAANVAHIVSQTQDRRVLLIDLNQLYADAAFLVTAQTPPSTLPQLCAEVDRMDVALFEASVMHAAGNFDILAGAGDPIKASEMRQDRLEWVLGVAAPRYDCVILDLGQTINPLSMLALDRSDEIHIVLQASMPHLQAGRRLQEILQSLGYGPERMRLLLNRQTRHGERVREAADTVLGMKPFLVIPDDARAVAEAVNQGVPIAAAAPGSAVTRCLRTLASSVALPNATGATARGKGDSLFARMLGRQTPAKLGLM</sequence>
<feature type="modified residue" description="4-aspartylphosphate" evidence="1">
    <location>
        <position position="55"/>
    </location>
</feature>
<dbReference type="GO" id="GO:0051782">
    <property type="term" value="P:negative regulation of cell division"/>
    <property type="evidence" value="ECO:0007669"/>
    <property type="project" value="TreeGrafter"/>
</dbReference>
<reference evidence="3 4" key="1">
    <citation type="submission" date="2018-06" db="EMBL/GenBank/DDBJ databases">
        <title>Genomic Encyclopedia of Type Strains, Phase IV (KMG-V): Genome sequencing to study the core and pangenomes of soil and plant-associated prokaryotes.</title>
        <authorList>
            <person name="Whitman W."/>
        </authorList>
    </citation>
    <scope>NUCLEOTIDE SEQUENCE [LARGE SCALE GENOMIC DNA]</scope>
    <source>
        <strain evidence="3 4">SRCL-318</strain>
    </source>
</reference>
<name>A0A2V4TZK0_9BURK</name>